<evidence type="ECO:0000256" key="1">
    <source>
        <dbReference type="SAM" id="MobiDB-lite"/>
    </source>
</evidence>
<name>A0A0U5EWJ7_9PROT</name>
<protein>
    <submittedName>
        <fullName evidence="2">Uncharacterized protein</fullName>
    </submittedName>
</protein>
<dbReference type="AlphaFoldDB" id="A0A0U5EWJ7"/>
<feature type="region of interest" description="Disordered" evidence="1">
    <location>
        <begin position="1"/>
        <end position="22"/>
    </location>
</feature>
<gene>
    <name evidence="2" type="ORF">ASN_1948</name>
</gene>
<sequence length="299" mass="32536">MTRHLQNEGKREGQATDSPAWEPIRMNIQPSTQPRSHLASKQNGRIVHAVMPVNMAVSRIGGIYGAATRKRQPLALSGSAKASREMRYCPANATCLGAGTRNNNTRLDQCRTIGSFGTGWGQYVQGPAQLGNLILAGIWGKRSYPGFYFNALPHQSSSSYGMELRRATARRHTLHKRHRNPRRDAAFNGSWSGKCQTGKRCNHPQNGKKLADRLDMVSCHTAHSHSIRTSPGSRYSLPLALPFVGIRPPKTLLLGVCGGGGGLGFESPDKVFLLESFDNPRMEKKGGLGNQLSHMGGAA</sequence>
<keyword evidence="3" id="KW-1185">Reference proteome</keyword>
<dbReference type="KEGG" id="asz:ASN_1948"/>
<dbReference type="Proteomes" id="UP000056109">
    <property type="component" value="Chromosome I"/>
</dbReference>
<dbReference type="PATRIC" id="fig|446692.3.peg.1998"/>
<proteinExistence type="predicted"/>
<dbReference type="EMBL" id="LN606600">
    <property type="protein sequence ID" value="CEF41264.1"/>
    <property type="molecule type" value="Genomic_DNA"/>
</dbReference>
<feature type="compositionally biased region" description="Basic and acidic residues" evidence="1">
    <location>
        <begin position="1"/>
        <end position="14"/>
    </location>
</feature>
<organism evidence="2 3">
    <name type="scientific">Acetobacter senegalensis</name>
    <dbReference type="NCBI Taxonomy" id="446692"/>
    <lineage>
        <taxon>Bacteria</taxon>
        <taxon>Pseudomonadati</taxon>
        <taxon>Pseudomonadota</taxon>
        <taxon>Alphaproteobacteria</taxon>
        <taxon>Acetobacterales</taxon>
        <taxon>Acetobacteraceae</taxon>
        <taxon>Acetobacter</taxon>
    </lineage>
</organism>
<reference evidence="3" key="1">
    <citation type="submission" date="2014-09" db="EMBL/GenBank/DDBJ databases">
        <authorList>
            <person name="Illeghems K.G."/>
        </authorList>
    </citation>
    <scope>NUCLEOTIDE SEQUENCE [LARGE SCALE GENOMIC DNA]</scope>
    <source>
        <strain evidence="3">108B</strain>
    </source>
</reference>
<evidence type="ECO:0000313" key="3">
    <source>
        <dbReference type="Proteomes" id="UP000056109"/>
    </source>
</evidence>
<evidence type="ECO:0000313" key="2">
    <source>
        <dbReference type="EMBL" id="CEF41264.1"/>
    </source>
</evidence>
<accession>A0A0U5EWJ7</accession>